<comment type="caution">
    <text evidence="8">The sequence shown here is derived from an EMBL/GenBank/DDBJ whole genome shotgun (WGS) entry which is preliminary data.</text>
</comment>
<proteinExistence type="inferred from homology"/>
<keyword evidence="6 7" id="KW-0472">Membrane</keyword>
<feature type="transmembrane region" description="Helical" evidence="7">
    <location>
        <begin position="362"/>
        <end position="382"/>
    </location>
</feature>
<evidence type="ECO:0000256" key="4">
    <source>
        <dbReference type="ARBA" id="ARBA00022692"/>
    </source>
</evidence>
<sequence length="444" mass="48275">MFARLRRFAGVDFHVLATLMSRGWSILAGGLTVLLVPFFLPPIEQGYYYTIASLTGLQILFELGLGQVVLQSVSHEMAHLRIDENGQLQGDAARRDRLASLVKLLRRWYRFAAALFAVLAGGAGALFLEHKGALPAGEWLGAWCILCLSTAVNLTYTPALAFMEGCGRIGQVARLRLIQSVVGHLGMWTALMLGAGLWAACLVPVAITVLTGHWLRTTDTLGRTLLDQQIDPANALNWRRDLLPFQWRIALSALSGYFIFYLMTPMVFAQRGAAEAGRFGLAMAVFNALATVGTSWVYARTPAMATHIARHEREALDRLFRGVLSRSLVFTVAGAAAILVVVPSLRALGVTQVERIAPLPVLALLALACTANCVVFSAAAYMRAHRTEPMLPVSVCSAALITVAAWQGSKLGLLEMSAAYTGITLLVTLPWTLLLFRRYARPAQ</sequence>
<accession>A0ABW7F9N8</accession>
<keyword evidence="4 7" id="KW-0812">Transmembrane</keyword>
<dbReference type="Proteomes" id="UP001606210">
    <property type="component" value="Unassembled WGS sequence"/>
</dbReference>
<reference evidence="8 9" key="1">
    <citation type="submission" date="2024-08" db="EMBL/GenBank/DDBJ databases">
        <authorList>
            <person name="Lu H."/>
        </authorList>
    </citation>
    <scope>NUCLEOTIDE SEQUENCE [LARGE SCALE GENOMIC DNA]</scope>
    <source>
        <strain evidence="8 9">LYH14W</strain>
    </source>
</reference>
<feature type="transmembrane region" description="Helical" evidence="7">
    <location>
        <begin position="140"/>
        <end position="163"/>
    </location>
</feature>
<evidence type="ECO:0000256" key="7">
    <source>
        <dbReference type="SAM" id="Phobius"/>
    </source>
</evidence>
<protein>
    <submittedName>
        <fullName evidence="8">Lipopolysaccharide biosynthesis protein</fullName>
    </submittedName>
</protein>
<feature type="transmembrane region" description="Helical" evidence="7">
    <location>
        <begin position="319"/>
        <end position="342"/>
    </location>
</feature>
<keyword evidence="9" id="KW-1185">Reference proteome</keyword>
<organism evidence="8 9">
    <name type="scientific">Pelomonas parva</name>
    <dbReference type="NCBI Taxonomy" id="3299032"/>
    <lineage>
        <taxon>Bacteria</taxon>
        <taxon>Pseudomonadati</taxon>
        <taxon>Pseudomonadota</taxon>
        <taxon>Betaproteobacteria</taxon>
        <taxon>Burkholderiales</taxon>
        <taxon>Sphaerotilaceae</taxon>
        <taxon>Roseateles</taxon>
    </lineage>
</organism>
<dbReference type="PANTHER" id="PTHR30250:SF10">
    <property type="entry name" value="LIPOPOLYSACCHARIDE BIOSYNTHESIS PROTEIN WZXC"/>
    <property type="match status" value="1"/>
</dbReference>
<dbReference type="RefSeq" id="WP_394481410.1">
    <property type="nucleotide sequence ID" value="NZ_JBIGHV010000007.1"/>
</dbReference>
<name>A0ABW7F9N8_9BURK</name>
<evidence type="ECO:0000256" key="1">
    <source>
        <dbReference type="ARBA" id="ARBA00004651"/>
    </source>
</evidence>
<feature type="transmembrane region" description="Helical" evidence="7">
    <location>
        <begin position="418"/>
        <end position="436"/>
    </location>
</feature>
<gene>
    <name evidence="8" type="ORF">ACG00Y_18600</name>
</gene>
<comment type="similarity">
    <text evidence="2">Belongs to the polysaccharide synthase family.</text>
</comment>
<evidence type="ECO:0000313" key="8">
    <source>
        <dbReference type="EMBL" id="MFG6431937.1"/>
    </source>
</evidence>
<feature type="transmembrane region" description="Helical" evidence="7">
    <location>
        <begin position="197"/>
        <end position="215"/>
    </location>
</feature>
<keyword evidence="5 7" id="KW-1133">Transmembrane helix</keyword>
<feature type="transmembrane region" description="Helical" evidence="7">
    <location>
        <begin position="280"/>
        <end position="299"/>
    </location>
</feature>
<feature type="transmembrane region" description="Helical" evidence="7">
    <location>
        <begin position="108"/>
        <end position="128"/>
    </location>
</feature>
<evidence type="ECO:0000256" key="5">
    <source>
        <dbReference type="ARBA" id="ARBA00022989"/>
    </source>
</evidence>
<evidence type="ECO:0000256" key="2">
    <source>
        <dbReference type="ARBA" id="ARBA00007430"/>
    </source>
</evidence>
<feature type="transmembrane region" description="Helical" evidence="7">
    <location>
        <begin position="249"/>
        <end position="268"/>
    </location>
</feature>
<keyword evidence="3" id="KW-1003">Cell membrane</keyword>
<evidence type="ECO:0000256" key="6">
    <source>
        <dbReference type="ARBA" id="ARBA00023136"/>
    </source>
</evidence>
<dbReference type="InterPro" id="IPR050833">
    <property type="entry name" value="Poly_Biosynth_Transport"/>
</dbReference>
<evidence type="ECO:0000313" key="9">
    <source>
        <dbReference type="Proteomes" id="UP001606210"/>
    </source>
</evidence>
<dbReference type="PANTHER" id="PTHR30250">
    <property type="entry name" value="PST FAMILY PREDICTED COLANIC ACID TRANSPORTER"/>
    <property type="match status" value="1"/>
</dbReference>
<evidence type="ECO:0000256" key="3">
    <source>
        <dbReference type="ARBA" id="ARBA00022475"/>
    </source>
</evidence>
<feature type="transmembrane region" description="Helical" evidence="7">
    <location>
        <begin position="21"/>
        <end position="40"/>
    </location>
</feature>
<comment type="subcellular location">
    <subcellularLocation>
        <location evidence="1">Cell membrane</location>
        <topology evidence="1">Multi-pass membrane protein</topology>
    </subcellularLocation>
</comment>
<dbReference type="EMBL" id="JBIGHV010000007">
    <property type="protein sequence ID" value="MFG6431937.1"/>
    <property type="molecule type" value="Genomic_DNA"/>
</dbReference>
<feature type="transmembrane region" description="Helical" evidence="7">
    <location>
        <begin position="389"/>
        <end position="406"/>
    </location>
</feature>